<keyword evidence="1" id="KW-0472">Membrane</keyword>
<sequence>MNRQEFIKKLQFELSKLPKDEVQNVIDYYNEYFDEAGPENEEAVLREFGNPSRIATQIKADFAVKQLSDKKSGSRQEGRKGVSAIWWIILGIFTAPVALPLAIAGGLFALAMLLTVGSILLAALFCLGAFFVSGIIAFVIGFSILFVNFVNGLFAIGTGMALIGVTALLAVAVVFVTKKLVQFSASKMNEKRQMKTNQTEGKRNE</sequence>
<gene>
    <name evidence="2" type="ORF">JYB65_13040</name>
</gene>
<feature type="transmembrane region" description="Helical" evidence="1">
    <location>
        <begin position="153"/>
        <end position="176"/>
    </location>
</feature>
<keyword evidence="1" id="KW-0812">Transmembrane</keyword>
<proteinExistence type="predicted"/>
<dbReference type="RefSeq" id="WP_206583127.1">
    <property type="nucleotide sequence ID" value="NZ_JAFJZZ010000008.1"/>
</dbReference>
<evidence type="ECO:0000313" key="2">
    <source>
        <dbReference type="EMBL" id="MBN7774284.1"/>
    </source>
</evidence>
<comment type="caution">
    <text evidence="2">The sequence shown here is derived from an EMBL/GenBank/DDBJ whole genome shotgun (WGS) entry which is preliminary data.</text>
</comment>
<feature type="transmembrane region" description="Helical" evidence="1">
    <location>
        <begin position="119"/>
        <end position="146"/>
    </location>
</feature>
<organism evidence="2 3">
    <name type="scientific">Clostridium aminobutyricum</name>
    <dbReference type="NCBI Taxonomy" id="33953"/>
    <lineage>
        <taxon>Bacteria</taxon>
        <taxon>Bacillati</taxon>
        <taxon>Bacillota</taxon>
        <taxon>Clostridia</taxon>
        <taxon>Eubacteriales</taxon>
        <taxon>Clostridiaceae</taxon>
        <taxon>Clostridium</taxon>
    </lineage>
</organism>
<evidence type="ECO:0000256" key="1">
    <source>
        <dbReference type="SAM" id="Phobius"/>
    </source>
</evidence>
<protein>
    <submittedName>
        <fullName evidence="2">DUF1700 domain-containing protein</fullName>
    </submittedName>
</protein>
<feature type="transmembrane region" description="Helical" evidence="1">
    <location>
        <begin position="84"/>
        <end position="113"/>
    </location>
</feature>
<reference evidence="2" key="1">
    <citation type="submission" date="2021-02" db="EMBL/GenBank/DDBJ databases">
        <title>Abyssanaerobacter marinus gen.nov., sp., nov, anaerobic bacterium isolated from the Onnuri vent field of Indian Ocean and suggestion of Mogibacteriaceae fam. nov., and proposal of reclassification of ambiguous this family's genus member.</title>
        <authorList>
            <person name="Kim Y.J."/>
            <person name="Yang J.-A."/>
        </authorList>
    </citation>
    <scope>NUCLEOTIDE SEQUENCE</scope>
    <source>
        <strain evidence="2">DSM 2634</strain>
    </source>
</reference>
<dbReference type="Pfam" id="PF22564">
    <property type="entry name" value="HAAS"/>
    <property type="match status" value="1"/>
</dbReference>
<dbReference type="EMBL" id="JAFJZZ010000008">
    <property type="protein sequence ID" value="MBN7774284.1"/>
    <property type="molecule type" value="Genomic_DNA"/>
</dbReference>
<keyword evidence="1" id="KW-1133">Transmembrane helix</keyword>
<dbReference type="AlphaFoldDB" id="A0A939IK66"/>
<keyword evidence="3" id="KW-1185">Reference proteome</keyword>
<name>A0A939IK66_CLOAM</name>
<dbReference type="Proteomes" id="UP000664545">
    <property type="component" value="Unassembled WGS sequence"/>
</dbReference>
<evidence type="ECO:0000313" key="3">
    <source>
        <dbReference type="Proteomes" id="UP000664545"/>
    </source>
</evidence>
<accession>A0A939IK66</accession>